<dbReference type="AlphaFoldDB" id="A0A0D0KSM0"/>
<feature type="non-terminal residue" evidence="1">
    <location>
        <position position="230"/>
    </location>
</feature>
<gene>
    <name evidence="1" type="ORF">RT97_28650</name>
</gene>
<evidence type="ECO:0008006" key="3">
    <source>
        <dbReference type="Google" id="ProtNLM"/>
    </source>
</evidence>
<evidence type="ECO:0000313" key="2">
    <source>
        <dbReference type="Proteomes" id="UP000032067"/>
    </source>
</evidence>
<dbReference type="Proteomes" id="UP000032067">
    <property type="component" value="Unassembled WGS sequence"/>
</dbReference>
<organism evidence="1 2">
    <name type="scientific">Variovorax paradoxus</name>
    <dbReference type="NCBI Taxonomy" id="34073"/>
    <lineage>
        <taxon>Bacteria</taxon>
        <taxon>Pseudomonadati</taxon>
        <taxon>Pseudomonadota</taxon>
        <taxon>Betaproteobacteria</taxon>
        <taxon>Burkholderiales</taxon>
        <taxon>Comamonadaceae</taxon>
        <taxon>Variovorax</taxon>
    </lineage>
</organism>
<comment type="caution">
    <text evidence="1">The sequence shown here is derived from an EMBL/GenBank/DDBJ whole genome shotgun (WGS) entry which is preliminary data.</text>
</comment>
<protein>
    <recommendedName>
        <fullName evidence="3">DUF3396 domain-containing protein</fullName>
    </recommendedName>
</protein>
<accession>A0A0D0KSM0</accession>
<proteinExistence type="predicted"/>
<sequence>MSTAQQYLNDEEIAEFIRESKIAPQWFYGNEGRELAICPYVTLYVYHQPEDYMVVAEKFITVWERFGRLIDEPFRALFKSRTQAWLKAGDSRFPPDLRAEAVHHQKEFETFYLMATDMESPDASPLWSYSSRVCHVPQMGYNTLKLTFSYDWYNDRNQPRWSEFVLDCIKSLRPEQAYMGYEVGNGGLSVMGAYESDVLERICADYFYGLDIDHPSNMGFHANDDEDGYV</sequence>
<name>A0A0D0KSM0_VARPD</name>
<dbReference type="EMBL" id="JXQQ01000102">
    <property type="protein sequence ID" value="KIQ19808.1"/>
    <property type="molecule type" value="Genomic_DNA"/>
</dbReference>
<evidence type="ECO:0000313" key="1">
    <source>
        <dbReference type="EMBL" id="KIQ19808.1"/>
    </source>
</evidence>
<reference evidence="1 2" key="1">
    <citation type="submission" date="2014-12" db="EMBL/GenBank/DDBJ databases">
        <title>16Stimator: statistical estimation of ribosomal gene copy numbers from draft genome assemblies.</title>
        <authorList>
            <person name="Perisin M.A."/>
            <person name="Vetter M."/>
            <person name="Gilbert J.A."/>
            <person name="Bergelson J."/>
        </authorList>
    </citation>
    <scope>NUCLEOTIDE SEQUENCE [LARGE SCALE GENOMIC DNA]</scope>
    <source>
        <strain evidence="1 2">MEDvA23</strain>
    </source>
</reference>
<dbReference type="RefSeq" id="WP_042582254.1">
    <property type="nucleotide sequence ID" value="NZ_JXQQ01000102.1"/>
</dbReference>